<dbReference type="SUPFAM" id="SSF52266">
    <property type="entry name" value="SGNH hydrolase"/>
    <property type="match status" value="1"/>
</dbReference>
<dbReference type="Pfam" id="PF14606">
    <property type="entry name" value="Lipase_GDSL_3"/>
    <property type="match status" value="1"/>
</dbReference>
<evidence type="ECO:0000313" key="4">
    <source>
        <dbReference type="Proteomes" id="UP001597180"/>
    </source>
</evidence>
<dbReference type="RefSeq" id="WP_345594427.1">
    <property type="nucleotide sequence ID" value="NZ_BAABJG010000055.1"/>
</dbReference>
<feature type="domain" description="SGNH hydrolase-type esterase" evidence="1">
    <location>
        <begin position="183"/>
        <end position="359"/>
    </location>
</feature>
<sequence length="374" mass="42203">MTRNQPFRAHQLDANMAVRKAEGEWSWYTPLALPFQVLGFPWLQEEGLFRRLPIRPVEPLPAAVDRLANCTAGGQIRFRTNADRLAIRVRLGGPAFMDHMPATGQNGFDAYIGEAGRERYAGTSRMKLSDTTYECILFEGAKGSKLRPVALHFPLYQSVLEVAIGLPPEALVEYDASYYGQGRLVFYGTSITQGGCAGRPGLAYTQQLGRRLKREVINLGFSGNGKGEPELARIIRSIERVDAFILDYEANCSTDRYCQTLEPFIRLYREMQPEVPILVLSRIPYARESYDPSKRKERIVKRDFARHVVERFNQEGDSLLFFGDGSGLLGRSYDECTVDGVHPNDLGFTRMAQGIYPMLKRILSEKTVNSENKD</sequence>
<feature type="domain" description="SGNH hydrolase-type esterase N-terminal" evidence="2">
    <location>
        <begin position="26"/>
        <end position="170"/>
    </location>
</feature>
<keyword evidence="3" id="KW-0378">Hydrolase</keyword>
<dbReference type="InterPro" id="IPR032740">
    <property type="entry name" value="GxDLY"/>
</dbReference>
<dbReference type="EC" id="3.1.-.-" evidence="3"/>
<accession>A0ABW3UH61</accession>
<evidence type="ECO:0000259" key="2">
    <source>
        <dbReference type="Pfam" id="PF14607"/>
    </source>
</evidence>
<evidence type="ECO:0000259" key="1">
    <source>
        <dbReference type="Pfam" id="PF14606"/>
    </source>
</evidence>
<dbReference type="EMBL" id="JBHTLU010000012">
    <property type="protein sequence ID" value="MFD1219906.1"/>
    <property type="molecule type" value="Genomic_DNA"/>
</dbReference>
<dbReference type="Gene3D" id="2.60.120.260">
    <property type="entry name" value="Galactose-binding domain-like"/>
    <property type="match status" value="1"/>
</dbReference>
<dbReference type="GO" id="GO:0016787">
    <property type="term" value="F:hydrolase activity"/>
    <property type="evidence" value="ECO:0007669"/>
    <property type="project" value="UniProtKB-KW"/>
</dbReference>
<organism evidence="3 4">
    <name type="scientific">Paenibacillus vulneris</name>
    <dbReference type="NCBI Taxonomy" id="1133364"/>
    <lineage>
        <taxon>Bacteria</taxon>
        <taxon>Bacillati</taxon>
        <taxon>Bacillota</taxon>
        <taxon>Bacilli</taxon>
        <taxon>Bacillales</taxon>
        <taxon>Paenibacillaceae</taxon>
        <taxon>Paenibacillus</taxon>
    </lineage>
</organism>
<dbReference type="InterPro" id="IPR013830">
    <property type="entry name" value="SGNH_hydro"/>
</dbReference>
<dbReference type="Gene3D" id="3.40.50.1110">
    <property type="entry name" value="SGNH hydrolase"/>
    <property type="match status" value="1"/>
</dbReference>
<dbReference type="InterPro" id="IPR051532">
    <property type="entry name" value="Ester_Hydrolysis_Enzymes"/>
</dbReference>
<comment type="caution">
    <text evidence="3">The sequence shown here is derived from an EMBL/GenBank/DDBJ whole genome shotgun (WGS) entry which is preliminary data.</text>
</comment>
<evidence type="ECO:0000313" key="3">
    <source>
        <dbReference type="EMBL" id="MFD1219906.1"/>
    </source>
</evidence>
<keyword evidence="4" id="KW-1185">Reference proteome</keyword>
<protein>
    <submittedName>
        <fullName evidence="3">SGNH/GDSL hydrolase family protein</fullName>
        <ecNumber evidence="3">3.1.-.-</ecNumber>
    </submittedName>
</protein>
<dbReference type="Pfam" id="PF14607">
    <property type="entry name" value="GxDLY"/>
    <property type="match status" value="1"/>
</dbReference>
<dbReference type="Proteomes" id="UP001597180">
    <property type="component" value="Unassembled WGS sequence"/>
</dbReference>
<reference evidence="4" key="1">
    <citation type="journal article" date="2019" name="Int. J. Syst. Evol. Microbiol.">
        <title>The Global Catalogue of Microorganisms (GCM) 10K type strain sequencing project: providing services to taxonomists for standard genome sequencing and annotation.</title>
        <authorList>
            <consortium name="The Broad Institute Genomics Platform"/>
            <consortium name="The Broad Institute Genome Sequencing Center for Infectious Disease"/>
            <person name="Wu L."/>
            <person name="Ma J."/>
        </authorList>
    </citation>
    <scope>NUCLEOTIDE SEQUENCE [LARGE SCALE GENOMIC DNA]</scope>
    <source>
        <strain evidence="4">CCUG 53270</strain>
    </source>
</reference>
<proteinExistence type="predicted"/>
<dbReference type="PANTHER" id="PTHR30383:SF5">
    <property type="entry name" value="SGNH HYDROLASE-TYPE ESTERASE DOMAIN-CONTAINING PROTEIN"/>
    <property type="match status" value="1"/>
</dbReference>
<gene>
    <name evidence="3" type="ORF">ACFQ4B_07235</name>
</gene>
<dbReference type="InterPro" id="IPR036514">
    <property type="entry name" value="SGNH_hydro_sf"/>
</dbReference>
<name>A0ABW3UH61_9BACL</name>
<dbReference type="PANTHER" id="PTHR30383">
    <property type="entry name" value="THIOESTERASE 1/PROTEASE 1/LYSOPHOSPHOLIPASE L1"/>
    <property type="match status" value="1"/>
</dbReference>